<keyword evidence="7" id="KW-0479">Metal-binding</keyword>
<dbReference type="HOGENOM" id="CLU_022829_3_0_1"/>
<dbReference type="GO" id="GO:0046872">
    <property type="term" value="F:metal ion binding"/>
    <property type="evidence" value="ECO:0007669"/>
    <property type="project" value="UniProtKB-KW"/>
</dbReference>
<evidence type="ECO:0000256" key="3">
    <source>
        <dbReference type="ARBA" id="ARBA00006083"/>
    </source>
</evidence>
<keyword evidence="12" id="KW-0472">Membrane</keyword>
<keyword evidence="9" id="KW-0378">Hydrolase</keyword>
<evidence type="ECO:0000259" key="13">
    <source>
        <dbReference type="Pfam" id="PF00962"/>
    </source>
</evidence>
<dbReference type="InterPro" id="IPR032466">
    <property type="entry name" value="Metal_Hydrolase"/>
</dbReference>
<evidence type="ECO:0000256" key="8">
    <source>
        <dbReference type="ARBA" id="ARBA00022729"/>
    </source>
</evidence>
<dbReference type="OMA" id="IWSDYQP"/>
<evidence type="ECO:0000313" key="15">
    <source>
        <dbReference type="EMBL" id="EDV40514.1"/>
    </source>
</evidence>
<evidence type="ECO:0000256" key="9">
    <source>
        <dbReference type="ARBA" id="ARBA00022801"/>
    </source>
</evidence>
<dbReference type="PANTHER" id="PTHR11409:SF39">
    <property type="entry name" value="ADENOSINE DEAMINASE 2"/>
    <property type="match status" value="1"/>
</dbReference>
<dbReference type="KEGG" id="dan:6506527"/>
<dbReference type="NCBIfam" id="TIGR01431">
    <property type="entry name" value="adm_rel"/>
    <property type="match status" value="1"/>
</dbReference>
<dbReference type="InterPro" id="IPR006330">
    <property type="entry name" value="Ado/ade_deaminase"/>
</dbReference>
<comment type="subcellular location">
    <subcellularLocation>
        <location evidence="2">Secreted</location>
    </subcellularLocation>
</comment>
<dbReference type="GO" id="GO:0006154">
    <property type="term" value="P:adenosine catabolic process"/>
    <property type="evidence" value="ECO:0007669"/>
    <property type="project" value="InterPro"/>
</dbReference>
<keyword evidence="6" id="KW-0964">Secreted</keyword>
<dbReference type="STRING" id="7217.B3M4U0"/>
<proteinExistence type="inferred from homology"/>
<reference evidence="15 16" key="1">
    <citation type="journal article" date="2007" name="Nature">
        <title>Evolution of genes and genomes on the Drosophila phylogeny.</title>
        <authorList>
            <consortium name="Drosophila 12 Genomes Consortium"/>
            <person name="Clark A.G."/>
            <person name="Eisen M.B."/>
            <person name="Smith D.R."/>
            <person name="Bergman C.M."/>
            <person name="Oliver B."/>
            <person name="Markow T.A."/>
            <person name="Kaufman T.C."/>
            <person name="Kellis M."/>
            <person name="Gelbart W."/>
            <person name="Iyer V.N."/>
            <person name="Pollard D.A."/>
            <person name="Sackton T.B."/>
            <person name="Larracuente A.M."/>
            <person name="Singh N.D."/>
            <person name="Abad J.P."/>
            <person name="Abt D.N."/>
            <person name="Adryan B."/>
            <person name="Aguade M."/>
            <person name="Akashi H."/>
            <person name="Anderson W.W."/>
            <person name="Aquadro C.F."/>
            <person name="Ardell D.H."/>
            <person name="Arguello R."/>
            <person name="Artieri C.G."/>
            <person name="Barbash D.A."/>
            <person name="Barker D."/>
            <person name="Barsanti P."/>
            <person name="Batterham P."/>
            <person name="Batzoglou S."/>
            <person name="Begun D."/>
            <person name="Bhutkar A."/>
            <person name="Blanco E."/>
            <person name="Bosak S.A."/>
            <person name="Bradley R.K."/>
            <person name="Brand A.D."/>
            <person name="Brent M.R."/>
            <person name="Brooks A.N."/>
            <person name="Brown R.H."/>
            <person name="Butlin R.K."/>
            <person name="Caggese C."/>
            <person name="Calvi B.R."/>
            <person name="Bernardo de Carvalho A."/>
            <person name="Caspi A."/>
            <person name="Castrezana S."/>
            <person name="Celniker S.E."/>
            <person name="Chang J.L."/>
            <person name="Chapple C."/>
            <person name="Chatterji S."/>
            <person name="Chinwalla A."/>
            <person name="Civetta A."/>
            <person name="Clifton S.W."/>
            <person name="Comeron J.M."/>
            <person name="Costello J.C."/>
            <person name="Coyne J.A."/>
            <person name="Daub J."/>
            <person name="David R.G."/>
            <person name="Delcher A.L."/>
            <person name="Delehaunty K."/>
            <person name="Do C.B."/>
            <person name="Ebling H."/>
            <person name="Edwards K."/>
            <person name="Eickbush T."/>
            <person name="Evans J.D."/>
            <person name="Filipski A."/>
            <person name="Findeiss S."/>
            <person name="Freyhult E."/>
            <person name="Fulton L."/>
            <person name="Fulton R."/>
            <person name="Garcia A.C."/>
            <person name="Gardiner A."/>
            <person name="Garfield D.A."/>
            <person name="Garvin B.E."/>
            <person name="Gibson G."/>
            <person name="Gilbert D."/>
            <person name="Gnerre S."/>
            <person name="Godfrey J."/>
            <person name="Good R."/>
            <person name="Gotea V."/>
            <person name="Gravely B."/>
            <person name="Greenberg A.J."/>
            <person name="Griffiths-Jones S."/>
            <person name="Gross S."/>
            <person name="Guigo R."/>
            <person name="Gustafson E.A."/>
            <person name="Haerty W."/>
            <person name="Hahn M.W."/>
            <person name="Halligan D.L."/>
            <person name="Halpern A.L."/>
            <person name="Halter G.M."/>
            <person name="Han M.V."/>
            <person name="Heger A."/>
            <person name="Hillier L."/>
            <person name="Hinrichs A.S."/>
            <person name="Holmes I."/>
            <person name="Hoskins R.A."/>
            <person name="Hubisz M.J."/>
            <person name="Hultmark D."/>
            <person name="Huntley M.A."/>
            <person name="Jaffe D.B."/>
            <person name="Jagadeeshan S."/>
            <person name="Jeck W.R."/>
            <person name="Johnson J."/>
            <person name="Jones C.D."/>
            <person name="Jordan W.C."/>
            <person name="Karpen G.H."/>
            <person name="Kataoka E."/>
            <person name="Keightley P.D."/>
            <person name="Kheradpour P."/>
            <person name="Kirkness E.F."/>
            <person name="Koerich L.B."/>
            <person name="Kristiansen K."/>
            <person name="Kudrna D."/>
            <person name="Kulathinal R.J."/>
            <person name="Kumar S."/>
            <person name="Kwok R."/>
            <person name="Lander E."/>
            <person name="Langley C.H."/>
            <person name="Lapoint R."/>
            <person name="Lazzaro B.P."/>
            <person name="Lee S.J."/>
            <person name="Levesque L."/>
            <person name="Li R."/>
            <person name="Lin C.F."/>
            <person name="Lin M.F."/>
            <person name="Lindblad-Toh K."/>
            <person name="Llopart A."/>
            <person name="Long M."/>
            <person name="Low L."/>
            <person name="Lozovsky E."/>
            <person name="Lu J."/>
            <person name="Luo M."/>
            <person name="Machado C.A."/>
            <person name="Makalowski W."/>
            <person name="Marzo M."/>
            <person name="Matsuda M."/>
            <person name="Matzkin L."/>
            <person name="McAllister B."/>
            <person name="McBride C.S."/>
            <person name="McKernan B."/>
            <person name="McKernan K."/>
            <person name="Mendez-Lago M."/>
            <person name="Minx P."/>
            <person name="Mollenhauer M.U."/>
            <person name="Montooth K."/>
            <person name="Mount S.M."/>
            <person name="Mu X."/>
            <person name="Myers E."/>
            <person name="Negre B."/>
            <person name="Newfeld S."/>
            <person name="Nielsen R."/>
            <person name="Noor M.A."/>
            <person name="O'Grady P."/>
            <person name="Pachter L."/>
            <person name="Papaceit M."/>
            <person name="Parisi M.J."/>
            <person name="Parisi M."/>
            <person name="Parts L."/>
            <person name="Pedersen J.S."/>
            <person name="Pesole G."/>
            <person name="Phillippy A.M."/>
            <person name="Ponting C.P."/>
            <person name="Pop M."/>
            <person name="Porcelli D."/>
            <person name="Powell J.R."/>
            <person name="Prohaska S."/>
            <person name="Pruitt K."/>
            <person name="Puig M."/>
            <person name="Quesneville H."/>
            <person name="Ram K.R."/>
            <person name="Rand D."/>
            <person name="Rasmussen M.D."/>
            <person name="Reed L.K."/>
            <person name="Reenan R."/>
            <person name="Reily A."/>
            <person name="Remington K.A."/>
            <person name="Rieger T.T."/>
            <person name="Ritchie M.G."/>
            <person name="Robin C."/>
            <person name="Rogers Y.H."/>
            <person name="Rohde C."/>
            <person name="Rozas J."/>
            <person name="Rubenfield M.J."/>
            <person name="Ruiz A."/>
            <person name="Russo S."/>
            <person name="Salzberg S.L."/>
            <person name="Sanchez-Gracia A."/>
            <person name="Saranga D.J."/>
            <person name="Sato H."/>
            <person name="Schaeffer S.W."/>
            <person name="Schatz M.C."/>
            <person name="Schlenke T."/>
            <person name="Schwartz R."/>
            <person name="Segarra C."/>
            <person name="Singh R.S."/>
            <person name="Sirot L."/>
            <person name="Sirota M."/>
            <person name="Sisneros N.B."/>
            <person name="Smith C.D."/>
            <person name="Smith T.F."/>
            <person name="Spieth J."/>
            <person name="Stage D.E."/>
            <person name="Stark A."/>
            <person name="Stephan W."/>
            <person name="Strausberg R.L."/>
            <person name="Strempel S."/>
            <person name="Sturgill D."/>
            <person name="Sutton G."/>
            <person name="Sutton G.G."/>
            <person name="Tao W."/>
            <person name="Teichmann S."/>
            <person name="Tobari Y.N."/>
            <person name="Tomimura Y."/>
            <person name="Tsolas J.M."/>
            <person name="Valente V.L."/>
            <person name="Venter E."/>
            <person name="Venter J.C."/>
            <person name="Vicario S."/>
            <person name="Vieira F.G."/>
            <person name="Vilella A.J."/>
            <person name="Villasante A."/>
            <person name="Walenz B."/>
            <person name="Wang J."/>
            <person name="Wasserman M."/>
            <person name="Watts T."/>
            <person name="Wilson D."/>
            <person name="Wilson R.K."/>
            <person name="Wing R.A."/>
            <person name="Wolfner M.F."/>
            <person name="Wong A."/>
            <person name="Wong G.K."/>
            <person name="Wu C.I."/>
            <person name="Wu G."/>
            <person name="Yamamoto D."/>
            <person name="Yang H.P."/>
            <person name="Yang S.P."/>
            <person name="Yorke J.A."/>
            <person name="Yoshida K."/>
            <person name="Zdobnov E."/>
            <person name="Zhang P."/>
            <person name="Zhang Y."/>
            <person name="Zimin A.V."/>
            <person name="Baldwin J."/>
            <person name="Abdouelleil A."/>
            <person name="Abdulkadir J."/>
            <person name="Abebe A."/>
            <person name="Abera B."/>
            <person name="Abreu J."/>
            <person name="Acer S.C."/>
            <person name="Aftuck L."/>
            <person name="Alexander A."/>
            <person name="An P."/>
            <person name="Anderson E."/>
            <person name="Anderson S."/>
            <person name="Arachi H."/>
            <person name="Azer M."/>
            <person name="Bachantsang P."/>
            <person name="Barry A."/>
            <person name="Bayul T."/>
            <person name="Berlin A."/>
            <person name="Bessette D."/>
            <person name="Bloom T."/>
            <person name="Blye J."/>
            <person name="Boguslavskiy L."/>
            <person name="Bonnet C."/>
            <person name="Boukhgalter B."/>
            <person name="Bourzgui I."/>
            <person name="Brown A."/>
            <person name="Cahill P."/>
            <person name="Channer S."/>
            <person name="Cheshatsang Y."/>
            <person name="Chuda L."/>
            <person name="Citroen M."/>
            <person name="Collymore A."/>
            <person name="Cooke P."/>
            <person name="Costello M."/>
            <person name="D'Aco K."/>
            <person name="Daza R."/>
            <person name="De Haan G."/>
            <person name="DeGray S."/>
            <person name="DeMaso C."/>
            <person name="Dhargay N."/>
            <person name="Dooley K."/>
            <person name="Dooley E."/>
            <person name="Doricent M."/>
            <person name="Dorje P."/>
            <person name="Dorjee K."/>
            <person name="Dupes A."/>
            <person name="Elong R."/>
            <person name="Falk J."/>
            <person name="Farina A."/>
            <person name="Faro S."/>
            <person name="Ferguson D."/>
            <person name="Fisher S."/>
            <person name="Foley C.D."/>
            <person name="Franke A."/>
            <person name="Friedrich D."/>
            <person name="Gadbois L."/>
            <person name="Gearin G."/>
            <person name="Gearin C.R."/>
            <person name="Giannoukos G."/>
            <person name="Goode T."/>
            <person name="Graham J."/>
            <person name="Grandbois E."/>
            <person name="Grewal S."/>
            <person name="Gyaltsen K."/>
            <person name="Hafez N."/>
            <person name="Hagos B."/>
            <person name="Hall J."/>
            <person name="Henson C."/>
            <person name="Hollinger A."/>
            <person name="Honan T."/>
            <person name="Huard M.D."/>
            <person name="Hughes L."/>
            <person name="Hurhula B."/>
            <person name="Husby M.E."/>
            <person name="Kamat A."/>
            <person name="Kanga B."/>
            <person name="Kashin S."/>
            <person name="Khazanovich D."/>
            <person name="Kisner P."/>
            <person name="Lance K."/>
            <person name="Lara M."/>
            <person name="Lee W."/>
            <person name="Lennon N."/>
            <person name="Letendre F."/>
            <person name="LeVine R."/>
            <person name="Lipovsky A."/>
            <person name="Liu X."/>
            <person name="Liu J."/>
            <person name="Liu S."/>
            <person name="Lokyitsang T."/>
            <person name="Lokyitsang Y."/>
            <person name="Lubonja R."/>
            <person name="Lui A."/>
            <person name="MacDonald P."/>
            <person name="Magnisalis V."/>
            <person name="Maru K."/>
            <person name="Matthews C."/>
            <person name="McCusker W."/>
            <person name="McDonough S."/>
            <person name="Mehta T."/>
            <person name="Meldrim J."/>
            <person name="Meneus L."/>
            <person name="Mihai O."/>
            <person name="Mihalev A."/>
            <person name="Mihova T."/>
            <person name="Mittelman R."/>
            <person name="Mlenga V."/>
            <person name="Montmayeur A."/>
            <person name="Mulrain L."/>
            <person name="Navidi A."/>
            <person name="Naylor J."/>
            <person name="Negash T."/>
            <person name="Nguyen T."/>
            <person name="Nguyen N."/>
            <person name="Nicol R."/>
            <person name="Norbu C."/>
            <person name="Norbu N."/>
            <person name="Novod N."/>
            <person name="O'Neill B."/>
            <person name="Osman S."/>
            <person name="Markiewicz E."/>
            <person name="Oyono O.L."/>
            <person name="Patti C."/>
            <person name="Phunkhang P."/>
            <person name="Pierre F."/>
            <person name="Priest M."/>
            <person name="Raghuraman S."/>
            <person name="Rege F."/>
            <person name="Reyes R."/>
            <person name="Rise C."/>
            <person name="Rogov P."/>
            <person name="Ross K."/>
            <person name="Ryan E."/>
            <person name="Settipalli S."/>
            <person name="Shea T."/>
            <person name="Sherpa N."/>
            <person name="Shi L."/>
            <person name="Shih D."/>
            <person name="Sparrow T."/>
            <person name="Spaulding J."/>
            <person name="Stalker J."/>
            <person name="Stange-Thomann N."/>
            <person name="Stavropoulos S."/>
            <person name="Stone C."/>
            <person name="Strader C."/>
            <person name="Tesfaye S."/>
            <person name="Thomson T."/>
            <person name="Thoulutsang Y."/>
            <person name="Thoulutsang D."/>
            <person name="Topham K."/>
            <person name="Topping I."/>
            <person name="Tsamla T."/>
            <person name="Vassiliev H."/>
            <person name="Vo A."/>
            <person name="Wangchuk T."/>
            <person name="Wangdi T."/>
            <person name="Weiand M."/>
            <person name="Wilkinson J."/>
            <person name="Wilson A."/>
            <person name="Yadav S."/>
            <person name="Young G."/>
            <person name="Yu Q."/>
            <person name="Zembek L."/>
            <person name="Zhong D."/>
            <person name="Zimmer A."/>
            <person name="Zwirko Z."/>
            <person name="Jaffe D.B."/>
            <person name="Alvarez P."/>
            <person name="Brockman W."/>
            <person name="Butler J."/>
            <person name="Chin C."/>
            <person name="Gnerre S."/>
            <person name="Grabherr M."/>
            <person name="Kleber M."/>
            <person name="Mauceli E."/>
            <person name="MacCallum I."/>
        </authorList>
    </citation>
    <scope>NUCLEOTIDE SEQUENCE [LARGE SCALE GENOMIC DNA]</scope>
    <source>
        <strain evidence="16">Tucson 14024-0371.13</strain>
    </source>
</reference>
<evidence type="ECO:0000313" key="16">
    <source>
        <dbReference type="Proteomes" id="UP000007801"/>
    </source>
</evidence>
<dbReference type="GO" id="GO:0007286">
    <property type="term" value="P:spermatid development"/>
    <property type="evidence" value="ECO:0007669"/>
    <property type="project" value="EnsemblMetazoa"/>
</dbReference>
<evidence type="ECO:0000259" key="14">
    <source>
        <dbReference type="Pfam" id="PF08451"/>
    </source>
</evidence>
<dbReference type="Pfam" id="PF00962">
    <property type="entry name" value="A_deaminase"/>
    <property type="match status" value="1"/>
</dbReference>
<gene>
    <name evidence="15" type="primary">Dana\GF23891</name>
    <name evidence="15" type="synonym">dana_GLEANR_8656</name>
    <name evidence="15" type="ORF">GF23891</name>
</gene>
<dbReference type="Gene3D" id="3.20.20.140">
    <property type="entry name" value="Metal-dependent hydrolases"/>
    <property type="match status" value="1"/>
</dbReference>
<comment type="catalytic activity">
    <reaction evidence="10">
        <text>adenosine + H2O + H(+) = inosine + NH4(+)</text>
        <dbReference type="Rhea" id="RHEA:24408"/>
        <dbReference type="ChEBI" id="CHEBI:15377"/>
        <dbReference type="ChEBI" id="CHEBI:15378"/>
        <dbReference type="ChEBI" id="CHEBI:16335"/>
        <dbReference type="ChEBI" id="CHEBI:17596"/>
        <dbReference type="ChEBI" id="CHEBI:28938"/>
        <dbReference type="EC" id="3.5.4.4"/>
    </reaction>
</comment>
<evidence type="ECO:0000256" key="12">
    <source>
        <dbReference type="SAM" id="Phobius"/>
    </source>
</evidence>
<feature type="transmembrane region" description="Helical" evidence="12">
    <location>
        <begin position="60"/>
        <end position="86"/>
    </location>
</feature>
<dbReference type="AlphaFoldDB" id="B3M4U0"/>
<evidence type="ECO:0000256" key="1">
    <source>
        <dbReference type="ARBA" id="ARBA00001947"/>
    </source>
</evidence>
<feature type="domain" description="Adenosine deaminase" evidence="13">
    <location>
        <begin position="302"/>
        <end position="560"/>
    </location>
</feature>
<dbReference type="EMBL" id="CH902618">
    <property type="protein sequence ID" value="EDV40514.1"/>
    <property type="molecule type" value="Genomic_DNA"/>
</dbReference>
<organism evidence="15 16">
    <name type="scientific">Drosophila ananassae</name>
    <name type="common">Fruit fly</name>
    <dbReference type="NCBI Taxonomy" id="7217"/>
    <lineage>
        <taxon>Eukaryota</taxon>
        <taxon>Metazoa</taxon>
        <taxon>Ecdysozoa</taxon>
        <taxon>Arthropoda</taxon>
        <taxon>Hexapoda</taxon>
        <taxon>Insecta</taxon>
        <taxon>Pterygota</taxon>
        <taxon>Neoptera</taxon>
        <taxon>Endopterygota</taxon>
        <taxon>Diptera</taxon>
        <taxon>Brachycera</taxon>
        <taxon>Muscomorpha</taxon>
        <taxon>Ephydroidea</taxon>
        <taxon>Drosophilidae</taxon>
        <taxon>Drosophila</taxon>
        <taxon>Sophophora</taxon>
    </lineage>
</organism>
<keyword evidence="12" id="KW-0812">Transmembrane</keyword>
<dbReference type="FunCoup" id="B3M4U0">
    <property type="interactions" value="100"/>
</dbReference>
<dbReference type="CTD" id="64879"/>
<evidence type="ECO:0000256" key="10">
    <source>
        <dbReference type="ARBA" id="ARBA00047764"/>
    </source>
</evidence>
<keyword evidence="16" id="KW-1185">Reference proteome</keyword>
<sequence>MPTLFESLLIAPPPAPTPPSPPPPTPTSPETGAPPALRVIHLETEQNDEERRRQISVNKYGGFCVHAIIAGMLCIMLLVLFCAAPIGQDDLLDKSTAERLERQRRYFEAKEERLRLGGRMEMSPLEEVANGRLMAVKMVDDEVHNLWKNYHSQPPPFLRHHNISETDLYGLLRSMPKGGLLHIHDSGMMRVDILIGLTYQDSLWVCVNGDQGFEDFRFSKTYPHIQPSGDEDYQCTWMLLSNFFQYENRTVYKAKLRECLVVRPEGYASSSELARHLRRAQRLIHGLVTYYPLWSNFLGCMLQDFYDDGVQYVELRSSLPILYDLEGTNFTILDTASSMINAVRVFQNTRRDFIGVKLIYAPSRDYNDSRIDQYLENARLLKAHYPDFFAGFDLNTFGDECSLPLLGRATQLLNVGKNIDFYFHAGESKCPDSYRPDANLIDAFLLDSKRLGNSLNIPLHPEIMKALKSLQIAVELCPLSNHYLQFFNDFRQHPAAYLIAAGFPVVIGSDYPYFWNSAPLTDDFYVTFVGVVSGFNNLRVLKQLALNSFLYSSLSHSERRMAMAKWHCSWNRWIKNFVNNDKFKDAA</sequence>
<dbReference type="GO" id="GO:0016020">
    <property type="term" value="C:membrane"/>
    <property type="evidence" value="ECO:0007669"/>
    <property type="project" value="EnsemblMetazoa"/>
</dbReference>
<dbReference type="SMR" id="B3M4U0"/>
<protein>
    <recommendedName>
        <fullName evidence="5">Adenosine deaminase</fullName>
        <ecNumber evidence="4">3.5.4.4</ecNumber>
    </recommendedName>
</protein>
<dbReference type="EC" id="3.5.4.4" evidence="4"/>
<accession>B3M4U0</accession>
<dbReference type="GeneID" id="6506527"/>
<evidence type="ECO:0000256" key="6">
    <source>
        <dbReference type="ARBA" id="ARBA00022525"/>
    </source>
</evidence>
<feature type="domain" description="Adenosine/AMP deaminase N-terminal" evidence="14">
    <location>
        <begin position="79"/>
        <end position="172"/>
    </location>
</feature>
<evidence type="ECO:0000256" key="11">
    <source>
        <dbReference type="SAM" id="MobiDB-lite"/>
    </source>
</evidence>
<dbReference type="PhylomeDB" id="B3M4U0"/>
<evidence type="ECO:0000256" key="7">
    <source>
        <dbReference type="ARBA" id="ARBA00022723"/>
    </source>
</evidence>
<dbReference type="eggNOG" id="KOG1097">
    <property type="taxonomic scope" value="Eukaryota"/>
</dbReference>
<feature type="compositionally biased region" description="Pro residues" evidence="11">
    <location>
        <begin position="11"/>
        <end position="27"/>
    </location>
</feature>
<dbReference type="InterPro" id="IPR001365">
    <property type="entry name" value="A_deaminase_dom"/>
</dbReference>
<dbReference type="InterPro" id="IPR013659">
    <property type="entry name" value="A_deaminase_N"/>
</dbReference>
<dbReference type="FunFam" id="3.20.20.140:FF:000017">
    <property type="entry name" value="Adenosine deaminase 2"/>
    <property type="match status" value="1"/>
</dbReference>
<dbReference type="Proteomes" id="UP000007801">
    <property type="component" value="Unassembled WGS sequence"/>
</dbReference>
<evidence type="ECO:0000256" key="5">
    <source>
        <dbReference type="ARBA" id="ARBA00018099"/>
    </source>
</evidence>
<dbReference type="GO" id="GO:0005615">
    <property type="term" value="C:extracellular space"/>
    <property type="evidence" value="ECO:0007669"/>
    <property type="project" value="InterPro"/>
</dbReference>
<dbReference type="InterPro" id="IPR006331">
    <property type="entry name" value="ADGF"/>
</dbReference>
<dbReference type="OrthoDB" id="7202371at2759"/>
<feature type="region of interest" description="Disordered" evidence="11">
    <location>
        <begin position="1"/>
        <end position="34"/>
    </location>
</feature>
<dbReference type="GO" id="GO:0046103">
    <property type="term" value="P:inosine biosynthetic process"/>
    <property type="evidence" value="ECO:0007669"/>
    <property type="project" value="TreeGrafter"/>
</dbReference>
<evidence type="ECO:0000256" key="4">
    <source>
        <dbReference type="ARBA" id="ARBA00012784"/>
    </source>
</evidence>
<dbReference type="SUPFAM" id="SSF51556">
    <property type="entry name" value="Metallo-dependent hydrolases"/>
    <property type="match status" value="1"/>
</dbReference>
<dbReference type="Pfam" id="PF08451">
    <property type="entry name" value="A_deaminase_N"/>
    <property type="match status" value="1"/>
</dbReference>
<keyword evidence="8" id="KW-0732">Signal</keyword>
<keyword evidence="12" id="KW-1133">Transmembrane helix</keyword>
<dbReference type="GO" id="GO:0004000">
    <property type="term" value="F:adenosine deaminase activity"/>
    <property type="evidence" value="ECO:0007669"/>
    <property type="project" value="InterPro"/>
</dbReference>
<name>B3M4U0_DROAN</name>
<comment type="similarity">
    <text evidence="3">Belongs to the metallo-dependent hydrolases superfamily. Adenosine and AMP deaminases family. ADGF subfamily.</text>
</comment>
<comment type="cofactor">
    <cofactor evidence="1">
        <name>Zn(2+)</name>
        <dbReference type="ChEBI" id="CHEBI:29105"/>
    </cofactor>
</comment>
<dbReference type="PANTHER" id="PTHR11409">
    <property type="entry name" value="ADENOSINE DEAMINASE"/>
    <property type="match status" value="1"/>
</dbReference>
<evidence type="ECO:0000256" key="2">
    <source>
        <dbReference type="ARBA" id="ARBA00004613"/>
    </source>
</evidence>
<dbReference type="InParanoid" id="B3M4U0"/>